<comment type="similarity">
    <text evidence="2 7 9">Belongs to the uracil-DNA glycosylase (UDG) superfamily. UNG family.</text>
</comment>
<accession>A0AAV2HHK8</accession>
<sequence length="275" mass="30704">MPKTKSYNSSADSPKKKRVKQNQDSKVADGSKKIKTANYPKMSVNDSGIPCLSMLPMQNDWKEVLAPEFEKDYFVQIERLLGDEIASGATVYPQRHLIFNAFDKTSLNNVKIVLLGQDPYHGDGQAMGLSFSVPKGVPVPPSLKNIYKEMSCDIQNFKDPGHGCLEKWASNGVLLLNATLTVRAHEPNSHKKFGWEKFTDSVIKVISEKCSGVVFLLWGGYAHKKEKLVDISKHVVLKDSHPSPLSFGKFKGCKCFSRANAALKKLGEDEMDWRL</sequence>
<dbReference type="SMART" id="SM00986">
    <property type="entry name" value="UDG"/>
    <property type="match status" value="1"/>
</dbReference>
<evidence type="ECO:0000256" key="10">
    <source>
        <dbReference type="SAM" id="MobiDB-lite"/>
    </source>
</evidence>
<proteinExistence type="inferred from homology"/>
<evidence type="ECO:0000256" key="3">
    <source>
        <dbReference type="ARBA" id="ARBA00012030"/>
    </source>
</evidence>
<comment type="catalytic activity">
    <reaction evidence="1 7 9">
        <text>Hydrolyzes single-stranded DNA or mismatched double-stranded DNA and polynucleotides, releasing free uracil.</text>
        <dbReference type="EC" id="3.2.2.27"/>
    </reaction>
</comment>
<evidence type="ECO:0000256" key="4">
    <source>
        <dbReference type="ARBA" id="ARBA00022763"/>
    </source>
</evidence>
<dbReference type="PANTHER" id="PTHR11264:SF7">
    <property type="entry name" value="URACIL-DNA GLYCOSYLASE"/>
    <property type="match status" value="1"/>
</dbReference>
<evidence type="ECO:0000313" key="12">
    <source>
        <dbReference type="EMBL" id="CAL1533304.1"/>
    </source>
</evidence>
<protein>
    <recommendedName>
        <fullName evidence="3 7">Uracil-DNA glycosylase</fullName>
        <shortName evidence="7">UDG</shortName>
        <ecNumber evidence="3 7">3.2.2.27</ecNumber>
    </recommendedName>
</protein>
<evidence type="ECO:0000256" key="7">
    <source>
        <dbReference type="HAMAP-Rule" id="MF_03166"/>
    </source>
</evidence>
<evidence type="ECO:0000259" key="11">
    <source>
        <dbReference type="SMART" id="SM00986"/>
    </source>
</evidence>
<evidence type="ECO:0000313" key="13">
    <source>
        <dbReference type="Proteomes" id="UP001497497"/>
    </source>
</evidence>
<keyword evidence="7" id="KW-0539">Nucleus</keyword>
<dbReference type="NCBIfam" id="NF003589">
    <property type="entry name" value="PRK05254.1-2"/>
    <property type="match status" value="1"/>
</dbReference>
<reference evidence="12 13" key="1">
    <citation type="submission" date="2024-04" db="EMBL/GenBank/DDBJ databases">
        <authorList>
            <consortium name="Genoscope - CEA"/>
            <person name="William W."/>
        </authorList>
    </citation>
    <scope>NUCLEOTIDE SEQUENCE [LARGE SCALE GENOMIC DNA]</scope>
</reference>
<dbReference type="NCBIfam" id="NF003592">
    <property type="entry name" value="PRK05254.1-5"/>
    <property type="match status" value="1"/>
</dbReference>
<evidence type="ECO:0000256" key="1">
    <source>
        <dbReference type="ARBA" id="ARBA00001400"/>
    </source>
</evidence>
<dbReference type="HAMAP" id="MF_00148">
    <property type="entry name" value="UDG"/>
    <property type="match status" value="1"/>
</dbReference>
<evidence type="ECO:0000256" key="5">
    <source>
        <dbReference type="ARBA" id="ARBA00022801"/>
    </source>
</evidence>
<evidence type="ECO:0000256" key="2">
    <source>
        <dbReference type="ARBA" id="ARBA00008184"/>
    </source>
</evidence>
<dbReference type="Proteomes" id="UP001497497">
    <property type="component" value="Unassembled WGS sequence"/>
</dbReference>
<keyword evidence="4 7" id="KW-0227">DNA damage</keyword>
<feature type="active site" description="Proton acceptor" evidence="7 8">
    <location>
        <position position="118"/>
    </location>
</feature>
<keyword evidence="7" id="KW-0496">Mitochondrion</keyword>
<dbReference type="NCBIfam" id="NF003591">
    <property type="entry name" value="PRK05254.1-4"/>
    <property type="match status" value="1"/>
</dbReference>
<dbReference type="GO" id="GO:0005739">
    <property type="term" value="C:mitochondrion"/>
    <property type="evidence" value="ECO:0007669"/>
    <property type="project" value="UniProtKB-SubCell"/>
</dbReference>
<name>A0AAV2HHK8_LYMST</name>
<feature type="compositionally biased region" description="Basic and acidic residues" evidence="10">
    <location>
        <begin position="21"/>
        <end position="32"/>
    </location>
</feature>
<feature type="compositionally biased region" description="Polar residues" evidence="10">
    <location>
        <begin position="1"/>
        <end position="12"/>
    </location>
</feature>
<gene>
    <name evidence="12" type="ORF">GSLYS_00007322001</name>
</gene>
<dbReference type="FunFam" id="3.40.470.10:FF:000001">
    <property type="entry name" value="Uracil-DNA glycosylase"/>
    <property type="match status" value="1"/>
</dbReference>
<dbReference type="InterPro" id="IPR005122">
    <property type="entry name" value="Uracil-DNA_glycosylase-like"/>
</dbReference>
<dbReference type="NCBIfam" id="TIGR00628">
    <property type="entry name" value="ung"/>
    <property type="match status" value="1"/>
</dbReference>
<keyword evidence="5 7" id="KW-0378">Hydrolase</keyword>
<comment type="subcellular location">
    <subcellularLocation>
        <location evidence="7">Mitochondrion</location>
    </subcellularLocation>
    <subcellularLocation>
        <location evidence="7">Nucleus</location>
    </subcellularLocation>
</comment>
<feature type="region of interest" description="Disordered" evidence="10">
    <location>
        <begin position="1"/>
        <end position="34"/>
    </location>
</feature>
<organism evidence="12 13">
    <name type="scientific">Lymnaea stagnalis</name>
    <name type="common">Great pond snail</name>
    <name type="synonym">Helix stagnalis</name>
    <dbReference type="NCBI Taxonomy" id="6523"/>
    <lineage>
        <taxon>Eukaryota</taxon>
        <taxon>Metazoa</taxon>
        <taxon>Spiralia</taxon>
        <taxon>Lophotrochozoa</taxon>
        <taxon>Mollusca</taxon>
        <taxon>Gastropoda</taxon>
        <taxon>Heterobranchia</taxon>
        <taxon>Euthyneura</taxon>
        <taxon>Panpulmonata</taxon>
        <taxon>Hygrophila</taxon>
        <taxon>Lymnaeoidea</taxon>
        <taxon>Lymnaeidae</taxon>
        <taxon>Lymnaea</taxon>
    </lineage>
</organism>
<dbReference type="InterPro" id="IPR002043">
    <property type="entry name" value="UDG_fam1"/>
</dbReference>
<dbReference type="SMART" id="SM00987">
    <property type="entry name" value="UreE_C"/>
    <property type="match status" value="1"/>
</dbReference>
<evidence type="ECO:0000256" key="9">
    <source>
        <dbReference type="RuleBase" id="RU003780"/>
    </source>
</evidence>
<dbReference type="NCBIfam" id="NF003588">
    <property type="entry name" value="PRK05254.1-1"/>
    <property type="match status" value="1"/>
</dbReference>
<dbReference type="GO" id="GO:0097510">
    <property type="term" value="P:base-excision repair, AP site formation via deaminated base removal"/>
    <property type="evidence" value="ECO:0007669"/>
    <property type="project" value="TreeGrafter"/>
</dbReference>
<dbReference type="PANTHER" id="PTHR11264">
    <property type="entry name" value="URACIL-DNA GLYCOSYLASE"/>
    <property type="match status" value="1"/>
</dbReference>
<evidence type="ECO:0000256" key="8">
    <source>
        <dbReference type="PROSITE-ProRule" id="PRU10072"/>
    </source>
</evidence>
<dbReference type="PROSITE" id="PS00130">
    <property type="entry name" value="U_DNA_GLYCOSYLASE"/>
    <property type="match status" value="1"/>
</dbReference>
<feature type="domain" description="Uracil-DNA glycosylase-like" evidence="11">
    <location>
        <begin position="103"/>
        <end position="263"/>
    </location>
</feature>
<dbReference type="AlphaFoldDB" id="A0AAV2HHK8"/>
<dbReference type="InterPro" id="IPR036895">
    <property type="entry name" value="Uracil-DNA_glycosylase-like_sf"/>
</dbReference>
<keyword evidence="6 7" id="KW-0234">DNA repair</keyword>
<dbReference type="SUPFAM" id="SSF52141">
    <property type="entry name" value="Uracil-DNA glycosylase-like"/>
    <property type="match status" value="1"/>
</dbReference>
<dbReference type="Gene3D" id="3.40.470.10">
    <property type="entry name" value="Uracil-DNA glycosylase-like domain"/>
    <property type="match status" value="1"/>
</dbReference>
<dbReference type="InterPro" id="IPR018085">
    <property type="entry name" value="Ura-DNA_Glyclase_AS"/>
</dbReference>
<dbReference type="GO" id="GO:0005634">
    <property type="term" value="C:nucleus"/>
    <property type="evidence" value="ECO:0007669"/>
    <property type="project" value="UniProtKB-SubCell"/>
</dbReference>
<keyword evidence="13" id="KW-1185">Reference proteome</keyword>
<dbReference type="EC" id="3.2.2.27" evidence="3 7"/>
<comment type="function">
    <text evidence="7 9">Excises uracil residues from the DNA which can arise as a result of misincorporation of dUMP residues by DNA polymerase or due to deamination of cytosine.</text>
</comment>
<dbReference type="GO" id="GO:0004844">
    <property type="term" value="F:uracil DNA N-glycosylase activity"/>
    <property type="evidence" value="ECO:0007669"/>
    <property type="project" value="UniProtKB-UniRule"/>
</dbReference>
<comment type="caution">
    <text evidence="12">The sequence shown here is derived from an EMBL/GenBank/DDBJ whole genome shotgun (WGS) entry which is preliminary data.</text>
</comment>
<dbReference type="CDD" id="cd10027">
    <property type="entry name" value="UDG-F1-like"/>
    <property type="match status" value="1"/>
</dbReference>
<evidence type="ECO:0000256" key="6">
    <source>
        <dbReference type="ARBA" id="ARBA00023204"/>
    </source>
</evidence>
<dbReference type="EMBL" id="CAXITT010000140">
    <property type="protein sequence ID" value="CAL1533304.1"/>
    <property type="molecule type" value="Genomic_DNA"/>
</dbReference>
<dbReference type="Pfam" id="PF03167">
    <property type="entry name" value="UDG"/>
    <property type="match status" value="1"/>
</dbReference>